<feature type="region of interest" description="Disordered" evidence="1">
    <location>
        <begin position="201"/>
        <end position="228"/>
    </location>
</feature>
<evidence type="ECO:0000256" key="1">
    <source>
        <dbReference type="SAM" id="MobiDB-lite"/>
    </source>
</evidence>
<sequence length="228" mass="24569">MWNSFLHHILLSSISLLRVAVRMACGIMVGPEEVPTCRKGGLTIEIEVQNVPSLAGSDMVLDANCLTGTSQYLVKVSRQWAERRTALQLVLSSHPQLLGSPGSRRECMTGMARGENPSMSLESTRKPSVGGFQVLPVPTTISTLRSPSLICGALLGQDVMPTSYRSGTGGGGEPIPTVFIEADTYSLLSLTGLRGHYGMSRPKRTMTTRGPGHRSWPYPCPIDETADL</sequence>
<feature type="signal peptide" evidence="2">
    <location>
        <begin position="1"/>
        <end position="26"/>
    </location>
</feature>
<organism evidence="3 4">
    <name type="scientific">Exophiala dermatitidis</name>
    <name type="common">Black yeast-like fungus</name>
    <name type="synonym">Wangiella dermatitidis</name>
    <dbReference type="NCBI Taxonomy" id="5970"/>
    <lineage>
        <taxon>Eukaryota</taxon>
        <taxon>Fungi</taxon>
        <taxon>Dikarya</taxon>
        <taxon>Ascomycota</taxon>
        <taxon>Pezizomycotina</taxon>
        <taxon>Eurotiomycetes</taxon>
        <taxon>Chaetothyriomycetidae</taxon>
        <taxon>Chaetothyriales</taxon>
        <taxon>Herpotrichiellaceae</taxon>
        <taxon>Exophiala</taxon>
    </lineage>
</organism>
<evidence type="ECO:0000313" key="3">
    <source>
        <dbReference type="EMBL" id="KAJ8987235.1"/>
    </source>
</evidence>
<keyword evidence="2" id="KW-0732">Signal</keyword>
<proteinExistence type="predicted"/>
<comment type="caution">
    <text evidence="3">The sequence shown here is derived from an EMBL/GenBank/DDBJ whole genome shotgun (WGS) entry which is preliminary data.</text>
</comment>
<protein>
    <submittedName>
        <fullName evidence="3">Uncharacterized protein</fullName>
    </submittedName>
</protein>
<feature type="chain" id="PRO_5042879130" evidence="2">
    <location>
        <begin position="27"/>
        <end position="228"/>
    </location>
</feature>
<evidence type="ECO:0000313" key="4">
    <source>
        <dbReference type="Proteomes" id="UP001161757"/>
    </source>
</evidence>
<accession>A0AAN6EP32</accession>
<name>A0AAN6EP32_EXODE</name>
<reference evidence="3" key="1">
    <citation type="submission" date="2023-01" db="EMBL/GenBank/DDBJ databases">
        <title>Exophiala dermititidis isolated from Cystic Fibrosis Patient.</title>
        <authorList>
            <person name="Kurbessoian T."/>
            <person name="Crocker A."/>
            <person name="Murante D."/>
            <person name="Hogan D.A."/>
            <person name="Stajich J.E."/>
        </authorList>
    </citation>
    <scope>NUCLEOTIDE SEQUENCE</scope>
    <source>
        <strain evidence="3">Ex8</strain>
    </source>
</reference>
<evidence type="ECO:0000256" key="2">
    <source>
        <dbReference type="SAM" id="SignalP"/>
    </source>
</evidence>
<gene>
    <name evidence="3" type="ORF">HRR80_008608</name>
</gene>
<dbReference type="EMBL" id="JAJGCB010000026">
    <property type="protein sequence ID" value="KAJ8987235.1"/>
    <property type="molecule type" value="Genomic_DNA"/>
</dbReference>
<dbReference type="Proteomes" id="UP001161757">
    <property type="component" value="Unassembled WGS sequence"/>
</dbReference>
<dbReference type="AlphaFoldDB" id="A0AAN6EP32"/>